<dbReference type="RefSeq" id="WP_052009209.1">
    <property type="nucleotide sequence ID" value="NZ_AODG01000011.1"/>
</dbReference>
<evidence type="ECO:0000313" key="2">
    <source>
        <dbReference type="EMBL" id="EUJ27846.1"/>
    </source>
</evidence>
<evidence type="ECO:0000256" key="1">
    <source>
        <dbReference type="SAM" id="Coils"/>
    </source>
</evidence>
<reference evidence="2 3" key="1">
    <citation type="submission" date="2012-12" db="EMBL/GenBank/DDBJ databases">
        <title>Novel taxa of Listeriaceae from agricultural environments in the United States.</title>
        <authorList>
            <person name="den Bakker H.C."/>
            <person name="Allred A."/>
            <person name="Warchocki S."/>
            <person name="Wright E.M."/>
            <person name="Burrell A."/>
            <person name="Nightingale K.K."/>
            <person name="Kephart D."/>
            <person name="Wiedmann M."/>
        </authorList>
    </citation>
    <scope>NUCLEOTIDE SEQUENCE [LARGE SCALE GENOMIC DNA]</scope>
    <source>
        <strain evidence="2 3">FSL F6-1183</strain>
    </source>
</reference>
<gene>
    <name evidence="2" type="ORF">LMUR_10054</name>
</gene>
<comment type="caution">
    <text evidence="2">The sequence shown here is derived from an EMBL/GenBank/DDBJ whole genome shotgun (WGS) entry which is preliminary data.</text>
</comment>
<keyword evidence="1" id="KW-0175">Coiled coil</keyword>
<proteinExistence type="predicted"/>
<sequence>MKKVLIRVFITLALTVVMFVGGTYVADAANTILHGKEDKIQQINAVLDSLDGKLTSKVKQVNDLNTQVSDLQTQIQTLKANYNTAQANYTQYQQLYDVKSQQYDRDMQQKKCRITTKRCANSTKNR</sequence>
<dbReference type="AlphaFoldDB" id="A0A829R5V4"/>
<name>A0A829R5V4_LISGR</name>
<feature type="coiled-coil region" evidence="1">
    <location>
        <begin position="61"/>
        <end position="95"/>
    </location>
</feature>
<dbReference type="EMBL" id="AODG01000011">
    <property type="protein sequence ID" value="EUJ27846.1"/>
    <property type="molecule type" value="Genomic_DNA"/>
</dbReference>
<accession>A0A829R5V4</accession>
<protein>
    <submittedName>
        <fullName evidence="2">Uncharacterized protein</fullName>
    </submittedName>
</protein>
<dbReference type="Gene3D" id="1.20.5.340">
    <property type="match status" value="1"/>
</dbReference>
<organism evidence="2 3">
    <name type="scientific">Listeria grayi FSL F6-1183</name>
    <dbReference type="NCBI Taxonomy" id="1265827"/>
    <lineage>
        <taxon>Bacteria</taxon>
        <taxon>Bacillati</taxon>
        <taxon>Bacillota</taxon>
        <taxon>Bacilli</taxon>
        <taxon>Bacillales</taxon>
        <taxon>Listeriaceae</taxon>
        <taxon>Listeria</taxon>
    </lineage>
</organism>
<dbReference type="Proteomes" id="UP000019251">
    <property type="component" value="Unassembled WGS sequence"/>
</dbReference>
<dbReference type="SUPFAM" id="SSF90257">
    <property type="entry name" value="Myosin rod fragments"/>
    <property type="match status" value="1"/>
</dbReference>
<evidence type="ECO:0000313" key="3">
    <source>
        <dbReference type="Proteomes" id="UP000019251"/>
    </source>
</evidence>